<proteinExistence type="predicted"/>
<name>A0A8S9UX31_PHYIN</name>
<feature type="non-terminal residue" evidence="1">
    <location>
        <position position="302"/>
    </location>
</feature>
<evidence type="ECO:0008006" key="3">
    <source>
        <dbReference type="Google" id="ProtNLM"/>
    </source>
</evidence>
<dbReference type="Pfam" id="PF04827">
    <property type="entry name" value="Plant_tran"/>
    <property type="match status" value="1"/>
</dbReference>
<dbReference type="PANTHER" id="PTHR47150:SF5">
    <property type="entry name" value="OS07G0546750 PROTEIN"/>
    <property type="match status" value="1"/>
</dbReference>
<dbReference type="EMBL" id="JAACNO010000785">
    <property type="protein sequence ID" value="KAF4144933.1"/>
    <property type="molecule type" value="Genomic_DNA"/>
</dbReference>
<evidence type="ECO:0000313" key="1">
    <source>
        <dbReference type="EMBL" id="KAF4144933.1"/>
    </source>
</evidence>
<sequence>MEIFSASAASVYLSDDGSSDDELFRLFILPSSVQKRRPKHGGSSARKRAGKARDRAEWGARLMADYFGPNPTYDEHDFRRRFRMRRSLFETIVNTLVGDEYSNYFVLRHMLQLQDFLQKVTCALRMLAYGASDDQMDELIRIGESTALETLKTFCGSIIRLFGDEYLRKPTRYYIEVLLDENAARGFPGMIGSLDCMHWSWKNCPTAWAGVYRGKEKKSTVILEAVASQSLWIWHEFFGVPGSNNDLNVLERSPLFDSNINGEAAQVYFEVNGAIYENPYYLTDGIYPPSASFQQSISNPKA</sequence>
<protein>
    <recommendedName>
        <fullName evidence="3">DDE Tnp4 domain-containing protein</fullName>
    </recommendedName>
</protein>
<comment type="caution">
    <text evidence="1">The sequence shown here is derived from an EMBL/GenBank/DDBJ whole genome shotgun (WGS) entry which is preliminary data.</text>
</comment>
<evidence type="ECO:0000313" key="2">
    <source>
        <dbReference type="Proteomes" id="UP000704712"/>
    </source>
</evidence>
<gene>
    <name evidence="1" type="ORF">GN958_ATG05862</name>
</gene>
<dbReference type="PANTHER" id="PTHR47150">
    <property type="entry name" value="OS12G0169200 PROTEIN"/>
    <property type="match status" value="1"/>
</dbReference>
<accession>A0A8S9UX31</accession>
<reference evidence="1" key="1">
    <citation type="submission" date="2020-03" db="EMBL/GenBank/DDBJ databases">
        <title>Hybrid Assembly of Korean Phytophthora infestans isolates.</title>
        <authorList>
            <person name="Prokchorchik M."/>
            <person name="Lee Y."/>
            <person name="Seo J."/>
            <person name="Cho J.-H."/>
            <person name="Park Y.-E."/>
            <person name="Jang D.-C."/>
            <person name="Im J.-S."/>
            <person name="Choi J.-G."/>
            <person name="Park H.-J."/>
            <person name="Lee G.-B."/>
            <person name="Lee Y.-G."/>
            <person name="Hong S.-Y."/>
            <person name="Cho K."/>
            <person name="Sohn K.H."/>
        </authorList>
    </citation>
    <scope>NUCLEOTIDE SEQUENCE</scope>
    <source>
        <strain evidence="1">KR_2_A2</strain>
    </source>
</reference>
<organism evidence="1 2">
    <name type="scientific">Phytophthora infestans</name>
    <name type="common">Potato late blight agent</name>
    <name type="synonym">Botrytis infestans</name>
    <dbReference type="NCBI Taxonomy" id="4787"/>
    <lineage>
        <taxon>Eukaryota</taxon>
        <taxon>Sar</taxon>
        <taxon>Stramenopiles</taxon>
        <taxon>Oomycota</taxon>
        <taxon>Peronosporomycetes</taxon>
        <taxon>Peronosporales</taxon>
        <taxon>Peronosporaceae</taxon>
        <taxon>Phytophthora</taxon>
    </lineage>
</organism>
<dbReference type="AlphaFoldDB" id="A0A8S9UX31"/>
<dbReference type="InterPro" id="IPR006912">
    <property type="entry name" value="Harbinger_derived_prot"/>
</dbReference>
<dbReference type="Proteomes" id="UP000704712">
    <property type="component" value="Unassembled WGS sequence"/>
</dbReference>